<protein>
    <submittedName>
        <fullName evidence="1">Uncharacterized protein</fullName>
    </submittedName>
</protein>
<dbReference type="STRING" id="1162668.LFE_0541"/>
<keyword evidence="2" id="KW-1185">Reference proteome</keyword>
<dbReference type="PATRIC" id="fig|1162668.3.peg.637"/>
<proteinExistence type="predicted"/>
<dbReference type="HOGENOM" id="CLU_1924957_0_0_0"/>
<evidence type="ECO:0000313" key="1">
    <source>
        <dbReference type="EMBL" id="BAM06257.1"/>
    </source>
</evidence>
<organism evidence="1 2">
    <name type="scientific">Leptospirillum ferrooxidans (strain C2-3)</name>
    <dbReference type="NCBI Taxonomy" id="1162668"/>
    <lineage>
        <taxon>Bacteria</taxon>
        <taxon>Pseudomonadati</taxon>
        <taxon>Nitrospirota</taxon>
        <taxon>Nitrospiria</taxon>
        <taxon>Nitrospirales</taxon>
        <taxon>Nitrospiraceae</taxon>
        <taxon>Leptospirillum</taxon>
    </lineage>
</organism>
<dbReference type="AlphaFoldDB" id="I0ILV8"/>
<dbReference type="RefSeq" id="WP_014448749.1">
    <property type="nucleotide sequence ID" value="NC_017094.1"/>
</dbReference>
<dbReference type="EMBL" id="AP012342">
    <property type="protein sequence ID" value="BAM06257.1"/>
    <property type="molecule type" value="Genomic_DNA"/>
</dbReference>
<accession>I0ILV8</accession>
<dbReference type="Proteomes" id="UP000007382">
    <property type="component" value="Chromosome"/>
</dbReference>
<gene>
    <name evidence="1" type="ordered locus">LFE_0541</name>
</gene>
<reference evidence="2" key="2">
    <citation type="submission" date="2012-03" db="EMBL/GenBank/DDBJ databases">
        <title>The complete genome sequence of the pioneer microbe on fresh volcanic deposit, Leptospirillum ferrooxidans strain C2-3.</title>
        <authorList>
            <person name="Fujimura R."/>
            <person name="Sato Y."/>
            <person name="Nishizawa T."/>
            <person name="Nanba K."/>
            <person name="Oshima K."/>
            <person name="Hattori M."/>
            <person name="Kamijo T."/>
            <person name="Ohta H."/>
        </authorList>
    </citation>
    <scope>NUCLEOTIDE SEQUENCE [LARGE SCALE GENOMIC DNA]</scope>
    <source>
        <strain evidence="2">C2-3</strain>
    </source>
</reference>
<evidence type="ECO:0000313" key="2">
    <source>
        <dbReference type="Proteomes" id="UP000007382"/>
    </source>
</evidence>
<name>I0ILV8_LEPFC</name>
<dbReference type="KEGG" id="lfc:LFE_0541"/>
<reference evidence="1 2" key="1">
    <citation type="journal article" date="2012" name="J. Bacteriol.">
        <title>Complete Genome Sequence of Leptospirillum ferrooxidans Strain C2-3, Isolated from a Fresh Volcanic Ash Deposit on the Island of Miyake, Japan.</title>
        <authorList>
            <person name="Fujimura R."/>
            <person name="Sato Y."/>
            <person name="Nishizawa T."/>
            <person name="Oshima K."/>
            <person name="Kim S.-W."/>
            <person name="Hattori M."/>
            <person name="Kamijo T."/>
            <person name="Ohta H."/>
        </authorList>
    </citation>
    <scope>NUCLEOTIDE SEQUENCE [LARGE SCALE GENOMIC DNA]</scope>
    <source>
        <strain evidence="1 2">C2-3</strain>
    </source>
</reference>
<sequence>MKEKFDCNNDSSVSNESKIQKSYLIKGLFVWDREGSGPELTNIPDFDIMMYQELLCVYYQTESPLPFDLGNLMNQIEGRVSCIYGKHTLREYRRLVRVLSRFFVAIDQGYVPRYPHSRFINPETDMKEEEN</sequence>